<dbReference type="InterPro" id="IPR014748">
    <property type="entry name" value="Enoyl-CoA_hydra_C"/>
</dbReference>
<dbReference type="PANTHER" id="PTHR43459">
    <property type="entry name" value="ENOYL-COA HYDRATASE"/>
    <property type="match status" value="1"/>
</dbReference>
<protein>
    <submittedName>
        <fullName evidence="2">Enoyl-CoA hydratase</fullName>
    </submittedName>
</protein>
<dbReference type="EMBL" id="JAAGRN010000001">
    <property type="protein sequence ID" value="NDY81619.1"/>
    <property type="molecule type" value="Genomic_DNA"/>
</dbReference>
<comment type="similarity">
    <text evidence="1">Belongs to the enoyl-CoA hydratase/isomerase family.</text>
</comment>
<dbReference type="PANTHER" id="PTHR43459:SF1">
    <property type="entry name" value="EG:BACN32G11.4 PROTEIN"/>
    <property type="match status" value="1"/>
</dbReference>
<evidence type="ECO:0000313" key="2">
    <source>
        <dbReference type="EMBL" id="NDY81619.1"/>
    </source>
</evidence>
<sequence length="256" mass="27241">MTTEALRLELAGGVANIVIDRPEKKNSLTVDQMGQVGTFVEQAVEKGARCIVIKGVSDVFSAGRDLQGVDTQNEDTLAIIREVINPSLAKVRNCPVPTIASVKGPALGFGFGLALACDMTYAADNALLGSPFRNIGLILDSGGHFYLKDRVGAHRAAEIIFTGKMFSGKDAAKMGLINRSLGAMDLDEFVQALARSIASGPTAAFKATKEILACGDGYDAMAELEAHHQSTLIRGEDGTEGIRAFQEKRKPKFVGR</sequence>
<dbReference type="Gene3D" id="1.10.12.10">
    <property type="entry name" value="Lyase 2-enoyl-coa Hydratase, Chain A, domain 2"/>
    <property type="match status" value="1"/>
</dbReference>
<dbReference type="RefSeq" id="WP_163650896.1">
    <property type="nucleotide sequence ID" value="NZ_JAAGRN010000001.1"/>
</dbReference>
<proteinExistence type="inferred from homology"/>
<accession>A0A6B2QWW2</accession>
<reference evidence="2" key="1">
    <citation type="submission" date="2020-02" db="EMBL/GenBank/DDBJ databases">
        <authorList>
            <person name="Chen W.-M."/>
        </authorList>
    </citation>
    <scope>NUCLEOTIDE SEQUENCE</scope>
    <source>
        <strain evidence="2">NBD-18</strain>
    </source>
</reference>
<name>A0A6B2QWW2_9BURK</name>
<dbReference type="AlphaFoldDB" id="A0A6B2QWW2"/>
<comment type="caution">
    <text evidence="2">The sequence shown here is derived from an EMBL/GenBank/DDBJ whole genome shotgun (WGS) entry which is preliminary data.</text>
</comment>
<dbReference type="GO" id="GO:0003824">
    <property type="term" value="F:catalytic activity"/>
    <property type="evidence" value="ECO:0007669"/>
    <property type="project" value="UniProtKB-ARBA"/>
</dbReference>
<dbReference type="InterPro" id="IPR029045">
    <property type="entry name" value="ClpP/crotonase-like_dom_sf"/>
</dbReference>
<dbReference type="Pfam" id="PF00378">
    <property type="entry name" value="ECH_1"/>
    <property type="match status" value="1"/>
</dbReference>
<evidence type="ECO:0000256" key="1">
    <source>
        <dbReference type="ARBA" id="ARBA00005254"/>
    </source>
</evidence>
<dbReference type="CDD" id="cd06558">
    <property type="entry name" value="crotonase-like"/>
    <property type="match status" value="1"/>
</dbReference>
<organism evidence="2">
    <name type="scientific">Sheuella amnicola</name>
    <dbReference type="NCBI Taxonomy" id="2707330"/>
    <lineage>
        <taxon>Bacteria</taxon>
        <taxon>Pseudomonadati</taxon>
        <taxon>Pseudomonadota</taxon>
        <taxon>Betaproteobacteria</taxon>
        <taxon>Burkholderiales</taxon>
        <taxon>Alcaligenaceae</taxon>
        <taxon>Sheuella</taxon>
    </lineage>
</organism>
<dbReference type="SUPFAM" id="SSF52096">
    <property type="entry name" value="ClpP/crotonase"/>
    <property type="match status" value="1"/>
</dbReference>
<gene>
    <name evidence="2" type="ORF">G3I67_00090</name>
</gene>
<dbReference type="InterPro" id="IPR001753">
    <property type="entry name" value="Enoyl-CoA_hydra/iso"/>
</dbReference>
<dbReference type="Gene3D" id="3.90.226.10">
    <property type="entry name" value="2-enoyl-CoA Hydratase, Chain A, domain 1"/>
    <property type="match status" value="1"/>
</dbReference>